<dbReference type="EMBL" id="JABRWJ010000004">
    <property type="protein sequence ID" value="NRF67950.1"/>
    <property type="molecule type" value="Genomic_DNA"/>
</dbReference>
<keyword evidence="6" id="KW-1185">Reference proteome</keyword>
<feature type="repeat" description="TPR" evidence="3">
    <location>
        <begin position="300"/>
        <end position="333"/>
    </location>
</feature>
<dbReference type="PROSITE" id="PS51257">
    <property type="entry name" value="PROKAR_LIPOPROTEIN"/>
    <property type="match status" value="1"/>
</dbReference>
<feature type="chain" id="PRO_5046246757" evidence="4">
    <location>
        <begin position="24"/>
        <end position="386"/>
    </location>
</feature>
<dbReference type="PROSITE" id="PS50005">
    <property type="entry name" value="TPR"/>
    <property type="match status" value="2"/>
</dbReference>
<proteinExistence type="predicted"/>
<dbReference type="Pfam" id="PF13432">
    <property type="entry name" value="TPR_16"/>
    <property type="match status" value="1"/>
</dbReference>
<reference evidence="5 6" key="1">
    <citation type="submission" date="2020-05" db="EMBL/GenBank/DDBJ databases">
        <title>Aquincola sp. isolate from soil.</title>
        <authorList>
            <person name="Han J."/>
            <person name="Kim D.-U."/>
        </authorList>
    </citation>
    <scope>NUCLEOTIDE SEQUENCE [LARGE SCALE GENOMIC DNA]</scope>
    <source>
        <strain evidence="5 6">S2</strain>
    </source>
</reference>
<dbReference type="InterPro" id="IPR011990">
    <property type="entry name" value="TPR-like_helical_dom_sf"/>
</dbReference>
<dbReference type="Gene3D" id="1.25.40.10">
    <property type="entry name" value="Tetratricopeptide repeat domain"/>
    <property type="match status" value="2"/>
</dbReference>
<keyword evidence="4" id="KW-0732">Signal</keyword>
<dbReference type="PANTHER" id="PTHR44858">
    <property type="entry name" value="TETRATRICOPEPTIDE REPEAT PROTEIN 6"/>
    <property type="match status" value="1"/>
</dbReference>
<dbReference type="Pfam" id="PF14559">
    <property type="entry name" value="TPR_19"/>
    <property type="match status" value="1"/>
</dbReference>
<feature type="repeat" description="TPR" evidence="3">
    <location>
        <begin position="232"/>
        <end position="265"/>
    </location>
</feature>
<dbReference type="InterPro" id="IPR050498">
    <property type="entry name" value="Ycf3"/>
</dbReference>
<evidence type="ECO:0000313" key="6">
    <source>
        <dbReference type="Proteomes" id="UP000737171"/>
    </source>
</evidence>
<dbReference type="PANTHER" id="PTHR44858:SF1">
    <property type="entry name" value="UDP-N-ACETYLGLUCOSAMINE--PEPTIDE N-ACETYLGLUCOSAMINYLTRANSFERASE SPINDLY-RELATED"/>
    <property type="match status" value="1"/>
</dbReference>
<accession>A0ABX2EH27</accession>
<name>A0ABX2EH27_9BURK</name>
<dbReference type="Proteomes" id="UP000737171">
    <property type="component" value="Unassembled WGS sequence"/>
</dbReference>
<dbReference type="RefSeq" id="WP_173123154.1">
    <property type="nucleotide sequence ID" value="NZ_JABRWJ010000004.1"/>
</dbReference>
<comment type="caution">
    <text evidence="5">The sequence shown here is derived from an EMBL/GenBank/DDBJ whole genome shotgun (WGS) entry which is preliminary data.</text>
</comment>
<dbReference type="SMART" id="SM00028">
    <property type="entry name" value="TPR"/>
    <property type="match status" value="5"/>
</dbReference>
<evidence type="ECO:0000256" key="3">
    <source>
        <dbReference type="PROSITE-ProRule" id="PRU00339"/>
    </source>
</evidence>
<feature type="signal peptide" evidence="4">
    <location>
        <begin position="1"/>
        <end position="23"/>
    </location>
</feature>
<keyword evidence="2 3" id="KW-0802">TPR repeat</keyword>
<dbReference type="InterPro" id="IPR019734">
    <property type="entry name" value="TPR_rpt"/>
</dbReference>
<keyword evidence="1" id="KW-0677">Repeat</keyword>
<organism evidence="5 6">
    <name type="scientific">Pseudaquabacterium terrae</name>
    <dbReference type="NCBI Taxonomy" id="2732868"/>
    <lineage>
        <taxon>Bacteria</taxon>
        <taxon>Pseudomonadati</taxon>
        <taxon>Pseudomonadota</taxon>
        <taxon>Betaproteobacteria</taxon>
        <taxon>Burkholderiales</taxon>
        <taxon>Sphaerotilaceae</taxon>
        <taxon>Pseudaquabacterium</taxon>
    </lineage>
</organism>
<dbReference type="SUPFAM" id="SSF48452">
    <property type="entry name" value="TPR-like"/>
    <property type="match status" value="1"/>
</dbReference>
<evidence type="ECO:0000256" key="4">
    <source>
        <dbReference type="SAM" id="SignalP"/>
    </source>
</evidence>
<evidence type="ECO:0000256" key="1">
    <source>
        <dbReference type="ARBA" id="ARBA00022737"/>
    </source>
</evidence>
<evidence type="ECO:0000313" key="5">
    <source>
        <dbReference type="EMBL" id="NRF67950.1"/>
    </source>
</evidence>
<evidence type="ECO:0000256" key="2">
    <source>
        <dbReference type="ARBA" id="ARBA00022803"/>
    </source>
</evidence>
<sequence length="386" mass="43662">MGRWALWLLAALLAACASKPVVPLPSPRMLFNDALFAAPTERIDAAAIFRLTPAMQAYFDDVIAPMQHRRGMQRGLIDALYSSDKLMLRYDNDFTRSASQAFEARAGNCLSLVIMTAAFARHAEMPVRYHSVHVDPTWGRRGDLYFNFGHVNVSLGRGPMRSAGVEFNGNDWLTIDFLPQADLRGQRYELIEERTLLAMYFNNRAAEALAAGKVDDAYWWSRAAIENDPQLLIAYNTLGVVYRRHGKLDDSERVLRFAHALEPRNTNVLGNLAQLLAERGQREESAALLAMLERLQPDPPFKYFNEGLAAMQRGDYRAARNLFERELARDPDYHEFHFWLALAHLQLGDTWKARKHLAAAAENSGSLEEQARYSAKLEKLKAAAVH</sequence>
<gene>
    <name evidence="5" type="ORF">HLB44_13235</name>
</gene>
<protein>
    <submittedName>
        <fullName evidence="5">Tetratricopeptide repeat protein</fullName>
    </submittedName>
</protein>